<organism evidence="11 12">
    <name type="scientific">Aliisedimentitalea scapharcae</name>
    <dbReference type="NCBI Taxonomy" id="1524259"/>
    <lineage>
        <taxon>Bacteria</taxon>
        <taxon>Pseudomonadati</taxon>
        <taxon>Pseudomonadota</taxon>
        <taxon>Alphaproteobacteria</taxon>
        <taxon>Rhodobacterales</taxon>
        <taxon>Roseobacteraceae</taxon>
        <taxon>Aliisedimentitalea</taxon>
    </lineage>
</organism>
<evidence type="ECO:0000313" key="12">
    <source>
        <dbReference type="Proteomes" id="UP001623232"/>
    </source>
</evidence>
<gene>
    <name evidence="7 11" type="primary">pncB</name>
    <name evidence="11" type="ORF">QEZ52_19680</name>
</gene>
<protein>
    <recommendedName>
        <fullName evidence="3 7">Nicotinate phosphoribosyltransferase</fullName>
        <shortName evidence="7">NAPRTase</shortName>
        <ecNumber evidence="3 7">6.3.4.21</ecNumber>
    </recommendedName>
</protein>
<dbReference type="RefSeq" id="WP_406646398.1">
    <property type="nucleotide sequence ID" value="NZ_CP123584.1"/>
</dbReference>
<comment type="function">
    <text evidence="7 8">Catalyzes the synthesis of beta-nicotinate D-ribonucleotide from nicotinate and 5-phospho-D-ribose 1-phosphate at the expense of ATP.</text>
</comment>
<evidence type="ECO:0000256" key="1">
    <source>
        <dbReference type="ARBA" id="ARBA00004952"/>
    </source>
</evidence>
<evidence type="ECO:0000259" key="10">
    <source>
        <dbReference type="Pfam" id="PF17767"/>
    </source>
</evidence>
<proteinExistence type="inferred from homology"/>
<dbReference type="HAMAP" id="MF_00570">
    <property type="entry name" value="NAPRTase"/>
    <property type="match status" value="1"/>
</dbReference>
<dbReference type="PANTHER" id="PTHR11098:SF1">
    <property type="entry name" value="NICOTINATE PHOSPHORIBOSYLTRANSFERASE"/>
    <property type="match status" value="1"/>
</dbReference>
<dbReference type="InterPro" id="IPR006406">
    <property type="entry name" value="Nic_PRibTrfase"/>
</dbReference>
<comment type="pathway">
    <text evidence="1 7 8">Cofactor biosynthesis; NAD(+) biosynthesis; nicotinate D-ribonucleotide from nicotinate: step 1/1.</text>
</comment>
<keyword evidence="12" id="KW-1185">Reference proteome</keyword>
<evidence type="ECO:0000256" key="3">
    <source>
        <dbReference type="ARBA" id="ARBA00013236"/>
    </source>
</evidence>
<keyword evidence="4 7" id="KW-0597">Phosphoprotein</keyword>
<keyword evidence="11" id="KW-0808">Transferase</keyword>
<comment type="similarity">
    <text evidence="2 7 8">Belongs to the NAPRTase family.</text>
</comment>
<feature type="domain" description="Nicotinate/nicotinamide phosphoribosyltransferase" evidence="9">
    <location>
        <begin position="187"/>
        <end position="420"/>
    </location>
</feature>
<dbReference type="PIRSF" id="PIRSF000484">
    <property type="entry name" value="NAPRT"/>
    <property type="match status" value="1"/>
</dbReference>
<dbReference type="GO" id="GO:0004516">
    <property type="term" value="F:nicotinate phosphoribosyltransferase activity"/>
    <property type="evidence" value="ECO:0007669"/>
    <property type="project" value="UniProtKB-EC"/>
</dbReference>
<keyword evidence="11" id="KW-0328">Glycosyltransferase</keyword>
<feature type="domain" description="Nicotinate phosphoribosyltransferase N-terminal" evidence="10">
    <location>
        <begin position="22"/>
        <end position="145"/>
    </location>
</feature>
<dbReference type="Pfam" id="PF04095">
    <property type="entry name" value="NAPRTase"/>
    <property type="match status" value="1"/>
</dbReference>
<evidence type="ECO:0000256" key="4">
    <source>
        <dbReference type="ARBA" id="ARBA00022553"/>
    </source>
</evidence>
<evidence type="ECO:0000256" key="6">
    <source>
        <dbReference type="ARBA" id="ARBA00022642"/>
    </source>
</evidence>
<reference evidence="11 12" key="1">
    <citation type="submission" date="2023-04" db="EMBL/GenBank/DDBJ databases">
        <title>Complete genome sequence of Alisedimentitalea scapharcae.</title>
        <authorList>
            <person name="Rong J.-C."/>
            <person name="Yi M.-L."/>
            <person name="Zhao Q."/>
        </authorList>
    </citation>
    <scope>NUCLEOTIDE SEQUENCE [LARGE SCALE GENOMIC DNA]</scope>
    <source>
        <strain evidence="11 12">KCTC 42119</strain>
    </source>
</reference>
<dbReference type="InterPro" id="IPR036068">
    <property type="entry name" value="Nicotinate_pribotase-like_C"/>
</dbReference>
<dbReference type="NCBIfam" id="TIGR01514">
    <property type="entry name" value="NAPRTase"/>
    <property type="match status" value="1"/>
</dbReference>
<evidence type="ECO:0000313" key="11">
    <source>
        <dbReference type="EMBL" id="WZK88790.1"/>
    </source>
</evidence>
<sequence>MDIATRVYNHKWKIDPIVRSLIDTDFYKLLMCQSVFRNKSDTQVTFSLINRSTHIPLAHLIDEGELREQLDHIRSLSLSRGESTWLRGNTFYGKRQMFRPDFMEWFENLRLPHYHLERRGDQYELTFEGSWPEVMLWEIPALAVLMELRGRAVLNDMGRFELQVLYARAMTKVWEKIEKLREIDGLSIADFGTRRRHSFLWQDWCVQAMMEGIGGKFTGTSNCLIAMRREVEAIGTNAHELPMVYSALARNDADLAQAPYDVLRDWHDEHEGNLRIILPDTYGTRGFLDNAPDWLAGWTGIRIDSGEPAKGAEIAINWWRDRGEDPRDKRVIFSDGLDVAQIAELHARFSGQVNVSFGWGTLLTNDFRGLVPQEALAPFSLVCKAVSANGHPTVKLSDNPEKAMGPPEEVRRYKRVFGVGAQDAIKVVV</sequence>
<keyword evidence="5 7" id="KW-0436">Ligase</keyword>
<evidence type="ECO:0000259" key="9">
    <source>
        <dbReference type="Pfam" id="PF04095"/>
    </source>
</evidence>
<name>A0ABZ2XRQ3_9RHOB</name>
<feature type="modified residue" description="Phosphohistidine; by autocatalysis" evidence="7">
    <location>
        <position position="239"/>
    </location>
</feature>
<dbReference type="EMBL" id="CP123584">
    <property type="protein sequence ID" value="WZK88790.1"/>
    <property type="molecule type" value="Genomic_DNA"/>
</dbReference>
<dbReference type="Pfam" id="PF17767">
    <property type="entry name" value="NAPRTase_N"/>
    <property type="match status" value="1"/>
</dbReference>
<dbReference type="SUPFAM" id="SSF54675">
    <property type="entry name" value="Nicotinate/Quinolinate PRTase N-terminal domain-like"/>
    <property type="match status" value="1"/>
</dbReference>
<dbReference type="InterPro" id="IPR040727">
    <property type="entry name" value="NAPRTase_N"/>
</dbReference>
<comment type="PTM">
    <text evidence="7 8">Transiently phosphorylated on a His residue during the reaction cycle. Phosphorylation strongly increases the affinity for substrates and increases the rate of nicotinate D-ribonucleotide production. Dephosphorylation regenerates the low-affinity form of the enzyme, leading to product release.</text>
</comment>
<dbReference type="Gene3D" id="3.20.140.10">
    <property type="entry name" value="nicotinate phosphoribosyltransferase"/>
    <property type="match status" value="1"/>
</dbReference>
<dbReference type="GO" id="GO:0016757">
    <property type="term" value="F:glycosyltransferase activity"/>
    <property type="evidence" value="ECO:0007669"/>
    <property type="project" value="UniProtKB-KW"/>
</dbReference>
<evidence type="ECO:0000256" key="7">
    <source>
        <dbReference type="HAMAP-Rule" id="MF_00570"/>
    </source>
</evidence>
<evidence type="ECO:0000256" key="2">
    <source>
        <dbReference type="ARBA" id="ARBA00010897"/>
    </source>
</evidence>
<dbReference type="EC" id="6.3.4.21" evidence="3 7"/>
<dbReference type="NCBIfam" id="NF003704">
    <property type="entry name" value="PRK05321.1"/>
    <property type="match status" value="1"/>
</dbReference>
<evidence type="ECO:0000256" key="5">
    <source>
        <dbReference type="ARBA" id="ARBA00022598"/>
    </source>
</evidence>
<dbReference type="PANTHER" id="PTHR11098">
    <property type="entry name" value="NICOTINATE PHOSPHORIBOSYLTRANSFERASE"/>
    <property type="match status" value="1"/>
</dbReference>
<dbReference type="InterPro" id="IPR041525">
    <property type="entry name" value="N/Namide_PRibTrfase"/>
</dbReference>
<keyword evidence="6 7" id="KW-0662">Pyridine nucleotide biosynthesis</keyword>
<evidence type="ECO:0000256" key="8">
    <source>
        <dbReference type="RuleBase" id="RU003838"/>
    </source>
</evidence>
<comment type="catalytic activity">
    <reaction evidence="7 8">
        <text>5-phospho-alpha-D-ribose 1-diphosphate + nicotinate + ATP + H2O = nicotinate beta-D-ribonucleotide + ADP + phosphate + diphosphate</text>
        <dbReference type="Rhea" id="RHEA:36163"/>
        <dbReference type="ChEBI" id="CHEBI:15377"/>
        <dbReference type="ChEBI" id="CHEBI:30616"/>
        <dbReference type="ChEBI" id="CHEBI:32544"/>
        <dbReference type="ChEBI" id="CHEBI:33019"/>
        <dbReference type="ChEBI" id="CHEBI:43474"/>
        <dbReference type="ChEBI" id="CHEBI:57502"/>
        <dbReference type="ChEBI" id="CHEBI:58017"/>
        <dbReference type="ChEBI" id="CHEBI:456216"/>
        <dbReference type="EC" id="6.3.4.21"/>
    </reaction>
</comment>
<dbReference type="SUPFAM" id="SSF51690">
    <property type="entry name" value="Nicotinate/Quinolinate PRTase C-terminal domain-like"/>
    <property type="match status" value="1"/>
</dbReference>
<dbReference type="InterPro" id="IPR007229">
    <property type="entry name" value="Nic_PRibTrfase-Fam"/>
</dbReference>
<dbReference type="Proteomes" id="UP001623232">
    <property type="component" value="Chromosome"/>
</dbReference>
<accession>A0ABZ2XRQ3</accession>